<organism evidence="7 8">
    <name type="scientific">Tanacetum coccineum</name>
    <dbReference type="NCBI Taxonomy" id="301880"/>
    <lineage>
        <taxon>Eukaryota</taxon>
        <taxon>Viridiplantae</taxon>
        <taxon>Streptophyta</taxon>
        <taxon>Embryophyta</taxon>
        <taxon>Tracheophyta</taxon>
        <taxon>Spermatophyta</taxon>
        <taxon>Magnoliopsida</taxon>
        <taxon>eudicotyledons</taxon>
        <taxon>Gunneridae</taxon>
        <taxon>Pentapetalae</taxon>
        <taxon>asterids</taxon>
        <taxon>campanulids</taxon>
        <taxon>Asterales</taxon>
        <taxon>Asteraceae</taxon>
        <taxon>Asteroideae</taxon>
        <taxon>Anthemideae</taxon>
        <taxon>Anthemidinae</taxon>
        <taxon>Tanacetum</taxon>
    </lineage>
</organism>
<evidence type="ECO:0000313" key="8">
    <source>
        <dbReference type="Proteomes" id="UP001151760"/>
    </source>
</evidence>
<dbReference type="SUPFAM" id="SSF103612">
    <property type="entry name" value="SBT domain"/>
    <property type="match status" value="1"/>
</dbReference>
<comment type="caution">
    <text evidence="7">The sequence shown here is derived from an EMBL/GenBank/DDBJ whole genome shotgun (WGS) entry which is preliminary data.</text>
</comment>
<evidence type="ECO:0000259" key="6">
    <source>
        <dbReference type="PROSITE" id="PS51141"/>
    </source>
</evidence>
<dbReference type="Pfam" id="PF03110">
    <property type="entry name" value="SBP"/>
    <property type="match status" value="1"/>
</dbReference>
<dbReference type="PROSITE" id="PS51141">
    <property type="entry name" value="ZF_SBP"/>
    <property type="match status" value="1"/>
</dbReference>
<evidence type="ECO:0000256" key="2">
    <source>
        <dbReference type="ARBA" id="ARBA00022771"/>
    </source>
</evidence>
<gene>
    <name evidence="7" type="ORF">Tco_0910330</name>
</gene>
<dbReference type="PANTHER" id="PTHR31251:SF108">
    <property type="entry name" value="SQUAMOSA PROMOTER-BINDING-LIKE PROTEIN 7"/>
    <property type="match status" value="1"/>
</dbReference>
<feature type="compositionally biased region" description="Basic and acidic residues" evidence="5">
    <location>
        <begin position="77"/>
        <end position="91"/>
    </location>
</feature>
<keyword evidence="2 4" id="KW-0863">Zinc-finger</keyword>
<reference evidence="7" key="1">
    <citation type="journal article" date="2022" name="Int. J. Mol. Sci.">
        <title>Draft Genome of Tanacetum Coccineum: Genomic Comparison of Closely Related Tanacetum-Family Plants.</title>
        <authorList>
            <person name="Yamashiro T."/>
            <person name="Shiraishi A."/>
            <person name="Nakayama K."/>
            <person name="Satake H."/>
        </authorList>
    </citation>
    <scope>NUCLEOTIDE SEQUENCE</scope>
</reference>
<feature type="region of interest" description="Disordered" evidence="5">
    <location>
        <begin position="66"/>
        <end position="116"/>
    </location>
</feature>
<dbReference type="InterPro" id="IPR036893">
    <property type="entry name" value="SBP_sf"/>
</dbReference>
<keyword evidence="1" id="KW-0479">Metal-binding</keyword>
<evidence type="ECO:0000256" key="1">
    <source>
        <dbReference type="ARBA" id="ARBA00022723"/>
    </source>
</evidence>
<protein>
    <submittedName>
        <fullName evidence="7">SBP-like protein</fullName>
    </submittedName>
</protein>
<evidence type="ECO:0000256" key="3">
    <source>
        <dbReference type="ARBA" id="ARBA00022833"/>
    </source>
</evidence>
<accession>A0ABQ5CTS6</accession>
<feature type="compositionally biased region" description="Basic residues" evidence="5">
    <location>
        <begin position="66"/>
        <end position="76"/>
    </location>
</feature>
<evidence type="ECO:0000256" key="4">
    <source>
        <dbReference type="PROSITE-ProRule" id="PRU00470"/>
    </source>
</evidence>
<dbReference type="PANTHER" id="PTHR31251">
    <property type="entry name" value="SQUAMOSA PROMOTER-BINDING-LIKE PROTEIN 4"/>
    <property type="match status" value="1"/>
</dbReference>
<proteinExistence type="predicted"/>
<keyword evidence="8" id="KW-1185">Reference proteome</keyword>
<dbReference type="EMBL" id="BQNB010014592">
    <property type="protein sequence ID" value="GJT30055.1"/>
    <property type="molecule type" value="Genomic_DNA"/>
</dbReference>
<reference evidence="7" key="2">
    <citation type="submission" date="2022-01" db="EMBL/GenBank/DDBJ databases">
        <authorList>
            <person name="Yamashiro T."/>
            <person name="Shiraishi A."/>
            <person name="Satake H."/>
            <person name="Nakayama K."/>
        </authorList>
    </citation>
    <scope>NUCLEOTIDE SEQUENCE</scope>
</reference>
<evidence type="ECO:0000256" key="5">
    <source>
        <dbReference type="SAM" id="MobiDB-lite"/>
    </source>
</evidence>
<keyword evidence="3" id="KW-0862">Zinc</keyword>
<name>A0ABQ5CTS6_9ASTR</name>
<sequence length="321" mass="36816">MTSFSLSPRYNEYAHSLEPSLWLAIALGHNWIHVLVIQCPKGLLRNITFHVLTDFDEGRRSCRRKLERHNNRRRRKSSDPKGSDDKSEKGVKSTATSEAAGEESFEACEGNNSVQGPTNAQTICRDSITSLAGHDTHTDEAREINGDDNTDFSSMCPTGRISFKLYDWNPAEFPHRLRHQIFQWLASMPVELEGYIRPGCTILTIFIVMPKFMWVKLNEDPVVCIYDLLALPKNMLLRRDRFYINLNSMIFSVMKEGFITFNTLSLIESFCHEARFESAYIFIHVGILLEIPLASYSLTVGRWLNQFLDFVILHGSLMPFV</sequence>
<evidence type="ECO:0000313" key="7">
    <source>
        <dbReference type="EMBL" id="GJT30055.1"/>
    </source>
</evidence>
<dbReference type="InterPro" id="IPR044817">
    <property type="entry name" value="SBP-like"/>
</dbReference>
<feature type="domain" description="SBP-type" evidence="6">
    <location>
        <begin position="1"/>
        <end position="76"/>
    </location>
</feature>
<dbReference type="Proteomes" id="UP001151760">
    <property type="component" value="Unassembled WGS sequence"/>
</dbReference>
<dbReference type="InterPro" id="IPR004333">
    <property type="entry name" value="SBP_dom"/>
</dbReference>